<evidence type="ECO:0000256" key="7">
    <source>
        <dbReference type="ARBA" id="ARBA00022763"/>
    </source>
</evidence>
<dbReference type="SMART" id="SM00987">
    <property type="entry name" value="UreE_C"/>
    <property type="match status" value="1"/>
</dbReference>
<evidence type="ECO:0000256" key="10">
    <source>
        <dbReference type="ARBA" id="ARBA00023014"/>
    </source>
</evidence>
<evidence type="ECO:0000313" key="13">
    <source>
        <dbReference type="EMBL" id="TFZ02033.1"/>
    </source>
</evidence>
<evidence type="ECO:0000256" key="6">
    <source>
        <dbReference type="ARBA" id="ARBA00022723"/>
    </source>
</evidence>
<keyword evidence="7" id="KW-0227">DNA damage</keyword>
<feature type="domain" description="Uracil-DNA glycosylase-like" evidence="12">
    <location>
        <begin position="96"/>
        <end position="243"/>
    </location>
</feature>
<dbReference type="InterPro" id="IPR005273">
    <property type="entry name" value="Ura-DNA_glyco_family4"/>
</dbReference>
<comment type="catalytic activity">
    <reaction evidence="1">
        <text>Hydrolyzes single-stranded DNA or mismatched double-stranded DNA and polynucleotides, releasing free uracil.</text>
        <dbReference type="EC" id="3.2.2.27"/>
    </reaction>
</comment>
<evidence type="ECO:0000256" key="9">
    <source>
        <dbReference type="ARBA" id="ARBA00023004"/>
    </source>
</evidence>
<dbReference type="CDD" id="cd10030">
    <property type="entry name" value="UDG-F4_TTUDGA_SPO1dp_like"/>
    <property type="match status" value="1"/>
</dbReference>
<dbReference type="GO" id="GO:0046872">
    <property type="term" value="F:metal ion binding"/>
    <property type="evidence" value="ECO:0007669"/>
    <property type="project" value="UniProtKB-KW"/>
</dbReference>
<dbReference type="AlphaFoldDB" id="A0A4Z0BRW2"/>
<dbReference type="GO" id="GO:0051539">
    <property type="term" value="F:4 iron, 4 sulfur cluster binding"/>
    <property type="evidence" value="ECO:0007669"/>
    <property type="project" value="UniProtKB-KW"/>
</dbReference>
<evidence type="ECO:0000256" key="3">
    <source>
        <dbReference type="ARBA" id="ARBA00012030"/>
    </source>
</evidence>
<dbReference type="OrthoDB" id="5290748at2"/>
<protein>
    <recommendedName>
        <fullName evidence="4">Type-4 uracil-DNA glycosylase</fullName>
        <ecNumber evidence="3">3.2.2.27</ecNumber>
    </recommendedName>
</protein>
<dbReference type="InterPro" id="IPR051536">
    <property type="entry name" value="UDG_Type-4/5"/>
</dbReference>
<dbReference type="Proteomes" id="UP000297839">
    <property type="component" value="Unassembled WGS sequence"/>
</dbReference>
<keyword evidence="9" id="KW-0408">Iron</keyword>
<keyword evidence="8" id="KW-0378">Hydrolase</keyword>
<dbReference type="InterPro" id="IPR005122">
    <property type="entry name" value="Uracil-DNA_glycosylase-like"/>
</dbReference>
<keyword evidence="5" id="KW-0004">4Fe-4S</keyword>
<dbReference type="Pfam" id="PF03167">
    <property type="entry name" value="UDG"/>
    <property type="match status" value="1"/>
</dbReference>
<proteinExistence type="inferred from homology"/>
<reference evidence="13 14" key="1">
    <citation type="submission" date="2019-03" db="EMBL/GenBank/DDBJ databases">
        <title>Ramlibacter sp. 18x22-1, whole genome shotgun sequence.</title>
        <authorList>
            <person name="Zhang X."/>
            <person name="Feng G."/>
            <person name="Zhu H."/>
        </authorList>
    </citation>
    <scope>NUCLEOTIDE SEQUENCE [LARGE SCALE GENOMIC DNA]</scope>
    <source>
        <strain evidence="13 14">18x22-1</strain>
    </source>
</reference>
<dbReference type="InterPro" id="IPR036895">
    <property type="entry name" value="Uracil-DNA_glycosylase-like_sf"/>
</dbReference>
<evidence type="ECO:0000256" key="5">
    <source>
        <dbReference type="ARBA" id="ARBA00022485"/>
    </source>
</evidence>
<sequence>MDERRAAMLREMGIRLLPAWALPAQEQAAIDAEAAEAPALRAEVPAVVEAPIAVPPARSLGDRPAGVPTLDWPELEAAVAGCRACGLCESRRNTVFGVGPRQADWMVIGEAPGENEDLRGEPFVGQAGKLLDNMLRALGLDRGRNVYIANVLKCRPPGNRNPEPQEVAQCEPFLRRQVELVKPRMILAMGRFAVQSLLQTQEPVGRLRGRVHDYHGVPLVVTYHPAYLLRNLPDKAKAWADLCLAATTLDAG</sequence>
<gene>
    <name evidence="13" type="ORF">EZ216_12715</name>
</gene>
<evidence type="ECO:0000256" key="11">
    <source>
        <dbReference type="ARBA" id="ARBA00023204"/>
    </source>
</evidence>
<dbReference type="GO" id="GO:0006281">
    <property type="term" value="P:DNA repair"/>
    <property type="evidence" value="ECO:0007669"/>
    <property type="project" value="UniProtKB-KW"/>
</dbReference>
<dbReference type="PANTHER" id="PTHR33693:SF1">
    <property type="entry name" value="TYPE-4 URACIL-DNA GLYCOSYLASE"/>
    <property type="match status" value="1"/>
</dbReference>
<keyword evidence="6" id="KW-0479">Metal-binding</keyword>
<dbReference type="Gene3D" id="3.40.470.10">
    <property type="entry name" value="Uracil-DNA glycosylase-like domain"/>
    <property type="match status" value="1"/>
</dbReference>
<dbReference type="SUPFAM" id="SSF52141">
    <property type="entry name" value="Uracil-DNA glycosylase-like"/>
    <property type="match status" value="1"/>
</dbReference>
<comment type="caution">
    <text evidence="13">The sequence shown here is derived from an EMBL/GenBank/DDBJ whole genome shotgun (WGS) entry which is preliminary data.</text>
</comment>
<dbReference type="RefSeq" id="WP_135250132.1">
    <property type="nucleotide sequence ID" value="NZ_SMLK01000003.1"/>
</dbReference>
<organism evidence="13 14">
    <name type="scientific">Ramlibacter humi</name>
    <dbReference type="NCBI Taxonomy" id="2530451"/>
    <lineage>
        <taxon>Bacteria</taxon>
        <taxon>Pseudomonadati</taxon>
        <taxon>Pseudomonadota</taxon>
        <taxon>Betaproteobacteria</taxon>
        <taxon>Burkholderiales</taxon>
        <taxon>Comamonadaceae</taxon>
        <taxon>Ramlibacter</taxon>
    </lineage>
</organism>
<evidence type="ECO:0000259" key="12">
    <source>
        <dbReference type="SMART" id="SM00986"/>
    </source>
</evidence>
<keyword evidence="10" id="KW-0411">Iron-sulfur</keyword>
<dbReference type="NCBIfam" id="TIGR00758">
    <property type="entry name" value="UDG_fam4"/>
    <property type="match status" value="1"/>
</dbReference>
<dbReference type="SMART" id="SM00986">
    <property type="entry name" value="UDG"/>
    <property type="match status" value="1"/>
</dbReference>
<evidence type="ECO:0000256" key="2">
    <source>
        <dbReference type="ARBA" id="ARBA00006521"/>
    </source>
</evidence>
<accession>A0A4Z0BRW2</accession>
<dbReference type="GO" id="GO:0004844">
    <property type="term" value="F:uracil DNA N-glycosylase activity"/>
    <property type="evidence" value="ECO:0007669"/>
    <property type="project" value="UniProtKB-EC"/>
</dbReference>
<evidence type="ECO:0000256" key="1">
    <source>
        <dbReference type="ARBA" id="ARBA00001400"/>
    </source>
</evidence>
<dbReference type="PANTHER" id="PTHR33693">
    <property type="entry name" value="TYPE-5 URACIL-DNA GLYCOSYLASE"/>
    <property type="match status" value="1"/>
</dbReference>
<dbReference type="EMBL" id="SMLK01000003">
    <property type="protein sequence ID" value="TFZ02033.1"/>
    <property type="molecule type" value="Genomic_DNA"/>
</dbReference>
<dbReference type="EC" id="3.2.2.27" evidence="3"/>
<name>A0A4Z0BRW2_9BURK</name>
<comment type="similarity">
    <text evidence="2">Belongs to the uracil-DNA glycosylase (UDG) superfamily. Type 4 (UDGa) family.</text>
</comment>
<evidence type="ECO:0000313" key="14">
    <source>
        <dbReference type="Proteomes" id="UP000297839"/>
    </source>
</evidence>
<evidence type="ECO:0000256" key="4">
    <source>
        <dbReference type="ARBA" id="ARBA00019403"/>
    </source>
</evidence>
<keyword evidence="11" id="KW-0234">DNA repair</keyword>
<evidence type="ECO:0000256" key="8">
    <source>
        <dbReference type="ARBA" id="ARBA00022801"/>
    </source>
</evidence>
<keyword evidence="14" id="KW-1185">Reference proteome</keyword>